<organism evidence="1 2">
    <name type="scientific">Rhabdobacter roseus</name>
    <dbReference type="NCBI Taxonomy" id="1655419"/>
    <lineage>
        <taxon>Bacteria</taxon>
        <taxon>Pseudomonadati</taxon>
        <taxon>Bacteroidota</taxon>
        <taxon>Cytophagia</taxon>
        <taxon>Cytophagales</taxon>
        <taxon>Cytophagaceae</taxon>
        <taxon>Rhabdobacter</taxon>
    </lineage>
</organism>
<dbReference type="Proteomes" id="UP000557307">
    <property type="component" value="Unassembled WGS sequence"/>
</dbReference>
<dbReference type="RefSeq" id="WP_184169329.1">
    <property type="nucleotide sequence ID" value="NZ_JACHGF010000001.1"/>
</dbReference>
<evidence type="ECO:0000313" key="2">
    <source>
        <dbReference type="Proteomes" id="UP000557307"/>
    </source>
</evidence>
<dbReference type="AlphaFoldDB" id="A0A840TJI2"/>
<evidence type="ECO:0008006" key="3">
    <source>
        <dbReference type="Google" id="ProtNLM"/>
    </source>
</evidence>
<comment type="caution">
    <text evidence="1">The sequence shown here is derived from an EMBL/GenBank/DDBJ whole genome shotgun (WGS) entry which is preliminary data.</text>
</comment>
<keyword evidence="2" id="KW-1185">Reference proteome</keyword>
<proteinExistence type="predicted"/>
<sequence length="192" mass="22722">MEIRYKFYPTLLNTFARYQRGYLSEQELLDRINRVPIPQTEAQARGVSFEEAVIKGTDEEYFDPEVLRKARALLPRPMVETQVYCQYQLGEVLLYGYVDVIGRTLAVDLKTTSRYAPDRFTHNHQNFYLLALRPKGIRTLRYVITDFREVYQEDYTLDMDFSVQEKQIEAFCYFLEVHRDQITDAKVFGGNK</sequence>
<name>A0A840TJI2_9BACT</name>
<protein>
    <recommendedName>
        <fullName evidence="3">PD-(D/E)XK endonuclease-like domain-containing protein</fullName>
    </recommendedName>
</protein>
<dbReference type="EMBL" id="JACHGF010000001">
    <property type="protein sequence ID" value="MBB5281957.1"/>
    <property type="molecule type" value="Genomic_DNA"/>
</dbReference>
<reference evidence="1 2" key="1">
    <citation type="submission" date="2020-08" db="EMBL/GenBank/DDBJ databases">
        <title>Genomic Encyclopedia of Type Strains, Phase IV (KMG-IV): sequencing the most valuable type-strain genomes for metagenomic binning, comparative biology and taxonomic classification.</title>
        <authorList>
            <person name="Goeker M."/>
        </authorList>
    </citation>
    <scope>NUCLEOTIDE SEQUENCE [LARGE SCALE GENOMIC DNA]</scope>
    <source>
        <strain evidence="1 2">DSM 105074</strain>
    </source>
</reference>
<accession>A0A840TJI2</accession>
<evidence type="ECO:0000313" key="1">
    <source>
        <dbReference type="EMBL" id="MBB5281957.1"/>
    </source>
</evidence>
<gene>
    <name evidence="1" type="ORF">HNQ92_000078</name>
</gene>